<dbReference type="Pfam" id="PF13715">
    <property type="entry name" value="CarbopepD_reg_2"/>
    <property type="match status" value="1"/>
</dbReference>
<dbReference type="Gene3D" id="2.60.40.1120">
    <property type="entry name" value="Carboxypeptidase-like, regulatory domain"/>
    <property type="match status" value="1"/>
</dbReference>
<dbReference type="InterPro" id="IPR012910">
    <property type="entry name" value="Plug_dom"/>
</dbReference>
<organism evidence="10">
    <name type="scientific">Lentimicrobium saccharophilum</name>
    <dbReference type="NCBI Taxonomy" id="1678841"/>
    <lineage>
        <taxon>Bacteria</taxon>
        <taxon>Pseudomonadati</taxon>
        <taxon>Bacteroidota</taxon>
        <taxon>Bacteroidia</taxon>
        <taxon>Bacteroidales</taxon>
        <taxon>Lentimicrobiaceae</taxon>
        <taxon>Lentimicrobium</taxon>
    </lineage>
</organism>
<dbReference type="InterPro" id="IPR036942">
    <property type="entry name" value="Beta-barrel_TonB_sf"/>
</dbReference>
<comment type="subcellular location">
    <subcellularLocation>
        <location evidence="1 7">Cell outer membrane</location>
        <topology evidence="1 7">Multi-pass membrane protein</topology>
    </subcellularLocation>
</comment>
<evidence type="ECO:0000256" key="1">
    <source>
        <dbReference type="ARBA" id="ARBA00004571"/>
    </source>
</evidence>
<name>A0A0S7C6H9_9BACT</name>
<sequence length="1064" mass="115657">MRKFALMLALLIFAGVQVVLAQTTVTGTVSSSEDGKGIPGATVLVKGTTVGLTTDMSGKYSINVPASGRILQFSFVGMKTKEVTIGNQTVINVVLDPDIMDIEGVVVTALGISREKKSLGYAVQDVGAEDLTRTGNNSLLGALQGKVAGVEIKPSSGMPGASSQFQIRGARSFTGNNTPLYVVDGMPISSTPAYSTGNSVTGADISNRAIDINPADIESIEVLKGQAAGALYGIRASNGVIIITTKSGKNNKVGRPVVNFSHTSSFDQVSRTPDYQTTYAQGTGGNYVPTSSMSWGPKINDLPNDPVRGGNVVNDLTNEWGLQEGKFYVPQLDQAGLNPWVTPQVFNNWDDYFQTGYTMANNISISQATNEGNFSLGFSNTEQTGIALNTGMTRYNVRANAERNLNKNFTTGFSANYSTVTIDKLSGANDGSLAGVLAAPSSYNLKGYPYHRPGEPTRQIYYRGGSFDNAYWVEHNNTFNENTNRFFGNAFVNFKTELDASKSLNIRYQAGADTYTTHLQDIFGYGSRGNSRGVIDNYGTTNTIFNSLLTGAFDWNITEDFDFNFVLGNEINHENTKGYTESGQNFNFPGWNHIGNASVVTANESQWANRTVGVFGSLSLSWKSMIFLNATGRNDVVSTMPRDNRTFFYPSVGASFVATEMSALQEIDWLSYAKVRASYAEVGQAGTYYENFFTIPAYGGGFWVGTPIQYPIGGISAYIPSDERYDPNLKPQNTKSTEFGIDLKFFNNRFGVDYTFSKQNVTDQIFPVPLAGSTGASTLVMNGGAVTTDAHEIVLYVTPIKTKDFTWDINLNYTKLTNMVDELAPGVESIFLGGFVTPQVRAGIGNTFPVIYGTSFVRDDNGNIVVVDNPGAWNHGFPQAGDPDVIGEVSPDFILNGTTTLSYKSLSLSTVFEWKQGGEMYSGSNGLLDLYGMSAVTEDRESTFIYPGVKPDGTPNDIVRGGPNDPRAVENLYANVLSNVDEYYIHENSFVKLREVSLRYRLPKNIYKTATAGISLYARNILIWSALRNIDPETSQGNTNMGGSFERFSLPQTTSYGFTIDVTF</sequence>
<evidence type="ECO:0000256" key="3">
    <source>
        <dbReference type="ARBA" id="ARBA00022452"/>
    </source>
</evidence>
<evidence type="ECO:0000256" key="8">
    <source>
        <dbReference type="SAM" id="SignalP"/>
    </source>
</evidence>
<dbReference type="OrthoDB" id="9768177at2"/>
<accession>A0A0S7C6H9</accession>
<evidence type="ECO:0000256" key="7">
    <source>
        <dbReference type="PROSITE-ProRule" id="PRU01360"/>
    </source>
</evidence>
<feature type="chain" id="PRO_5006633632" evidence="8">
    <location>
        <begin position="22"/>
        <end position="1064"/>
    </location>
</feature>
<feature type="domain" description="TonB-dependent receptor plug" evidence="9">
    <location>
        <begin position="116"/>
        <end position="240"/>
    </location>
</feature>
<keyword evidence="2 7" id="KW-0813">Transport</keyword>
<keyword evidence="11" id="KW-1185">Reference proteome</keyword>
<dbReference type="STRING" id="1678841.TBC1_121011"/>
<evidence type="ECO:0000256" key="4">
    <source>
        <dbReference type="ARBA" id="ARBA00022692"/>
    </source>
</evidence>
<dbReference type="PATRIC" id="fig|1678841.3.peg.3786"/>
<evidence type="ECO:0000256" key="6">
    <source>
        <dbReference type="ARBA" id="ARBA00023237"/>
    </source>
</evidence>
<dbReference type="Pfam" id="PF07715">
    <property type="entry name" value="Plug"/>
    <property type="match status" value="1"/>
</dbReference>
<dbReference type="InterPro" id="IPR023996">
    <property type="entry name" value="TonB-dep_OMP_SusC/RagA"/>
</dbReference>
<dbReference type="NCBIfam" id="TIGR04056">
    <property type="entry name" value="OMP_RagA_SusC"/>
    <property type="match status" value="1"/>
</dbReference>
<reference evidence="10" key="1">
    <citation type="journal article" date="2015" name="Genome Announc.">
        <title>Draft Genome Sequence of Bacteroidales Strain TBC1, a Novel Isolate from a Methanogenic Wastewater Treatment System.</title>
        <authorList>
            <person name="Tourlousse D.M."/>
            <person name="Matsuura N."/>
            <person name="Sun L."/>
            <person name="Toyonaga M."/>
            <person name="Kuroda K."/>
            <person name="Ohashi A."/>
            <person name="Cruz R."/>
            <person name="Yamaguchi T."/>
            <person name="Sekiguchi Y."/>
        </authorList>
    </citation>
    <scope>NUCLEOTIDE SEQUENCE [LARGE SCALE GENOMIC DNA]</scope>
    <source>
        <strain evidence="10">TBC1</strain>
    </source>
</reference>
<dbReference type="RefSeq" id="WP_062045369.1">
    <property type="nucleotide sequence ID" value="NZ_DF968183.1"/>
</dbReference>
<keyword evidence="3 7" id="KW-1134">Transmembrane beta strand</keyword>
<evidence type="ECO:0000313" key="10">
    <source>
        <dbReference type="EMBL" id="GAP45190.1"/>
    </source>
</evidence>
<comment type="similarity">
    <text evidence="7">Belongs to the TonB-dependent receptor family.</text>
</comment>
<dbReference type="Proteomes" id="UP000053091">
    <property type="component" value="Unassembled WGS sequence"/>
</dbReference>
<dbReference type="InterPro" id="IPR037066">
    <property type="entry name" value="Plug_dom_sf"/>
</dbReference>
<keyword evidence="4 7" id="KW-0812">Transmembrane</keyword>
<keyword evidence="5 7" id="KW-0472">Membrane</keyword>
<dbReference type="Gene3D" id="2.170.130.10">
    <property type="entry name" value="TonB-dependent receptor, plug domain"/>
    <property type="match status" value="1"/>
</dbReference>
<dbReference type="PROSITE" id="PS52016">
    <property type="entry name" value="TONB_DEPENDENT_REC_3"/>
    <property type="match status" value="1"/>
</dbReference>
<keyword evidence="6 7" id="KW-0998">Cell outer membrane</keyword>
<dbReference type="InterPro" id="IPR039426">
    <property type="entry name" value="TonB-dep_rcpt-like"/>
</dbReference>
<proteinExistence type="inferred from homology"/>
<dbReference type="Gene3D" id="2.40.170.20">
    <property type="entry name" value="TonB-dependent receptor, beta-barrel domain"/>
    <property type="match status" value="1"/>
</dbReference>
<dbReference type="SUPFAM" id="SSF56935">
    <property type="entry name" value="Porins"/>
    <property type="match status" value="1"/>
</dbReference>
<dbReference type="AlphaFoldDB" id="A0A0S7C6H9"/>
<protein>
    <submittedName>
        <fullName evidence="10">TonB-linked outer membrane protein, SusC/RagA family</fullName>
    </submittedName>
</protein>
<evidence type="ECO:0000259" key="9">
    <source>
        <dbReference type="Pfam" id="PF07715"/>
    </source>
</evidence>
<dbReference type="InterPro" id="IPR008969">
    <property type="entry name" value="CarboxyPept-like_regulatory"/>
</dbReference>
<dbReference type="InterPro" id="IPR023997">
    <property type="entry name" value="TonB-dep_OMP_SusC/RagA_CS"/>
</dbReference>
<dbReference type="SUPFAM" id="SSF49464">
    <property type="entry name" value="Carboxypeptidase regulatory domain-like"/>
    <property type="match status" value="1"/>
</dbReference>
<keyword evidence="8" id="KW-0732">Signal</keyword>
<dbReference type="NCBIfam" id="TIGR04057">
    <property type="entry name" value="SusC_RagA_signa"/>
    <property type="match status" value="1"/>
</dbReference>
<feature type="signal peptide" evidence="8">
    <location>
        <begin position="1"/>
        <end position="21"/>
    </location>
</feature>
<gene>
    <name evidence="10" type="ORF">TBC1_121011</name>
</gene>
<evidence type="ECO:0000256" key="2">
    <source>
        <dbReference type="ARBA" id="ARBA00022448"/>
    </source>
</evidence>
<dbReference type="EMBL" id="DF968183">
    <property type="protein sequence ID" value="GAP45190.1"/>
    <property type="molecule type" value="Genomic_DNA"/>
</dbReference>
<evidence type="ECO:0000313" key="11">
    <source>
        <dbReference type="Proteomes" id="UP000053091"/>
    </source>
</evidence>
<dbReference type="GO" id="GO:0009279">
    <property type="term" value="C:cell outer membrane"/>
    <property type="evidence" value="ECO:0007669"/>
    <property type="project" value="UniProtKB-SubCell"/>
</dbReference>
<evidence type="ECO:0000256" key="5">
    <source>
        <dbReference type="ARBA" id="ARBA00023136"/>
    </source>
</evidence>